<evidence type="ECO:0000313" key="3">
    <source>
        <dbReference type="Proteomes" id="UP000290289"/>
    </source>
</evidence>
<comment type="caution">
    <text evidence="2">The sequence shown here is derived from an EMBL/GenBank/DDBJ whole genome shotgun (WGS) entry which is preliminary data.</text>
</comment>
<dbReference type="AlphaFoldDB" id="A0A498HFU0"/>
<keyword evidence="3" id="KW-1185">Reference proteome</keyword>
<reference evidence="2 3" key="1">
    <citation type="submission" date="2018-10" db="EMBL/GenBank/DDBJ databases">
        <title>A high-quality apple genome assembly.</title>
        <authorList>
            <person name="Hu J."/>
        </authorList>
    </citation>
    <scope>NUCLEOTIDE SEQUENCE [LARGE SCALE GENOMIC DNA]</scope>
    <source>
        <strain evidence="3">cv. HFTH1</strain>
        <tissue evidence="2">Young leaf</tissue>
    </source>
</reference>
<feature type="compositionally biased region" description="Low complexity" evidence="1">
    <location>
        <begin position="81"/>
        <end position="90"/>
    </location>
</feature>
<name>A0A498HFU0_MALDO</name>
<protein>
    <submittedName>
        <fullName evidence="2">Uncharacterized protein</fullName>
    </submittedName>
</protein>
<feature type="region of interest" description="Disordered" evidence="1">
    <location>
        <begin position="64"/>
        <end position="90"/>
    </location>
</feature>
<proteinExistence type="predicted"/>
<evidence type="ECO:0000313" key="2">
    <source>
        <dbReference type="EMBL" id="RXH70346.1"/>
    </source>
</evidence>
<sequence length="90" mass="9920">DYQNQVWVAVLPRESTFKGFDSLYTIHTGEVFIQFFPRVHFYDTKINAEASGTVVSADTLIAAADGDPHGGHKTKEKKGSGKTSSTKWSL</sequence>
<evidence type="ECO:0000256" key="1">
    <source>
        <dbReference type="SAM" id="MobiDB-lite"/>
    </source>
</evidence>
<organism evidence="2 3">
    <name type="scientific">Malus domestica</name>
    <name type="common">Apple</name>
    <name type="synonym">Pyrus malus</name>
    <dbReference type="NCBI Taxonomy" id="3750"/>
    <lineage>
        <taxon>Eukaryota</taxon>
        <taxon>Viridiplantae</taxon>
        <taxon>Streptophyta</taxon>
        <taxon>Embryophyta</taxon>
        <taxon>Tracheophyta</taxon>
        <taxon>Spermatophyta</taxon>
        <taxon>Magnoliopsida</taxon>
        <taxon>eudicotyledons</taxon>
        <taxon>Gunneridae</taxon>
        <taxon>Pentapetalae</taxon>
        <taxon>rosids</taxon>
        <taxon>fabids</taxon>
        <taxon>Rosales</taxon>
        <taxon>Rosaceae</taxon>
        <taxon>Amygdaloideae</taxon>
        <taxon>Maleae</taxon>
        <taxon>Malus</taxon>
    </lineage>
</organism>
<gene>
    <name evidence="2" type="ORF">DVH24_007602</name>
</gene>
<feature type="non-terminal residue" evidence="2">
    <location>
        <position position="1"/>
    </location>
</feature>
<accession>A0A498HFU0</accession>
<dbReference type="Proteomes" id="UP000290289">
    <property type="component" value="Chromosome 16"/>
</dbReference>
<dbReference type="EMBL" id="RDQH01000342">
    <property type="protein sequence ID" value="RXH70346.1"/>
    <property type="molecule type" value="Genomic_DNA"/>
</dbReference>